<organism evidence="10 11">
    <name type="scientific">Zymoseptoria brevis</name>
    <dbReference type="NCBI Taxonomy" id="1047168"/>
    <lineage>
        <taxon>Eukaryota</taxon>
        <taxon>Fungi</taxon>
        <taxon>Dikarya</taxon>
        <taxon>Ascomycota</taxon>
        <taxon>Pezizomycotina</taxon>
        <taxon>Dothideomycetes</taxon>
        <taxon>Dothideomycetidae</taxon>
        <taxon>Mycosphaerellales</taxon>
        <taxon>Mycosphaerellaceae</taxon>
        <taxon>Zymoseptoria</taxon>
    </lineage>
</organism>
<evidence type="ECO:0000256" key="5">
    <source>
        <dbReference type="PROSITE-ProRule" id="PRU01161"/>
    </source>
</evidence>
<keyword evidence="11" id="KW-1185">Reference proteome</keyword>
<evidence type="ECO:0000256" key="7">
    <source>
        <dbReference type="SAM" id="Coils"/>
    </source>
</evidence>
<protein>
    <recommendedName>
        <fullName evidence="6">Patatin-like phospholipase domain-containing protein</fullName>
        <ecNumber evidence="6">3.1.1.-</ecNumber>
    </recommendedName>
</protein>
<comment type="caution">
    <text evidence="5">Lacks conserved residue(s) required for the propagation of feature annotation.</text>
</comment>
<dbReference type="InterPro" id="IPR021771">
    <property type="entry name" value="Triacylglycerol_lipase_N"/>
</dbReference>
<evidence type="ECO:0000256" key="1">
    <source>
        <dbReference type="ARBA" id="ARBA00002682"/>
    </source>
</evidence>
<dbReference type="STRING" id="1047168.A0A0F4GT76"/>
<feature type="region of interest" description="Disordered" evidence="8">
    <location>
        <begin position="1"/>
        <end position="43"/>
    </location>
</feature>
<dbReference type="InterPro" id="IPR002641">
    <property type="entry name" value="PNPLA_dom"/>
</dbReference>
<feature type="compositionally biased region" description="Polar residues" evidence="8">
    <location>
        <begin position="623"/>
        <end position="640"/>
    </location>
</feature>
<evidence type="ECO:0000256" key="8">
    <source>
        <dbReference type="SAM" id="MobiDB-lite"/>
    </source>
</evidence>
<dbReference type="SUPFAM" id="SSF52151">
    <property type="entry name" value="FabD/lysophospholipase-like"/>
    <property type="match status" value="1"/>
</dbReference>
<dbReference type="Proteomes" id="UP000033647">
    <property type="component" value="Unassembled WGS sequence"/>
</dbReference>
<feature type="domain" description="PNPLA" evidence="9">
    <location>
        <begin position="212"/>
        <end position="409"/>
    </location>
</feature>
<accession>A0A0F4GT76</accession>
<dbReference type="GO" id="GO:0004806">
    <property type="term" value="F:triacylglycerol lipase activity"/>
    <property type="evidence" value="ECO:0007669"/>
    <property type="project" value="InterPro"/>
</dbReference>
<dbReference type="Pfam" id="PF11815">
    <property type="entry name" value="DUF3336"/>
    <property type="match status" value="1"/>
</dbReference>
<dbReference type="GO" id="GO:0016020">
    <property type="term" value="C:membrane"/>
    <property type="evidence" value="ECO:0007669"/>
    <property type="project" value="UniProtKB-SubCell"/>
</dbReference>
<proteinExistence type="inferred from homology"/>
<evidence type="ECO:0000313" key="10">
    <source>
        <dbReference type="EMBL" id="KJY00424.1"/>
    </source>
</evidence>
<dbReference type="AlphaFoldDB" id="A0A0F4GT76"/>
<name>A0A0F4GT76_9PEZI</name>
<comment type="function">
    <text evidence="1">Probable lipid hydrolase.</text>
</comment>
<feature type="short sequence motif" description="GXSXG" evidence="5">
    <location>
        <begin position="243"/>
        <end position="247"/>
    </location>
</feature>
<dbReference type="InterPro" id="IPR016035">
    <property type="entry name" value="Acyl_Trfase/lysoPLipase"/>
</dbReference>
<sequence length="731" mass="81135">MEVLSGNPAALLCRGPGGDGQRNRNAPEDNDGTDHTTTTSPRPQIVQDIQHYIPWTRTTEDDSNLRRARKEMERRRMKQARNAREYRAAADRLDQLEENHHWKLEEYSENCDMDLIRHRLDTLKRANHAGDMEQMLSHIRNDLKRDLGAMCNVQLYLHCHTGTKFLIDEYTDVVKYTIERLMEHCETLDAPNVDRYLQVLKAARQSFGNTALMLSGGGTLGMCHIGVVKTLLDEGLLPRIVCGSSAGSIVGSVLCTQKPEIVAAKLDELVQGDLSVFQDDSEIQGVIGMGLNILSGEPGFRIKNLCRVMRNLLGDMTFREAYNRTGMVLNIHVSCGDRHNLPRLLNHMTAPNVLVWTAVASSCSLPLVFKSGGLKEKNPETREIGTWGHPDHEWIDGSIAGDLPARILERLFNVNNFIASQVNPHVIHFIPAEGTVSTPVRKTASTVSSTLLHGFVAVAERFDNFAPLRMVHSIFSQSYTGDITILPNTKFCRPTKILANPDEDFMRKAVRSGEEATWPKIDRIRNMVAIELALDRAIKHVHGVKVGTLRPALQRTSSTRSEAGLSRRRSATNRNTSSFTTTHRGSPAPARPRTHRPTNSMIDPPFRPLTHGMITSPIEFSLSSSDETTSVTSGHSSPVTCYTDEDFSDLPSTPGGGNMEIDPTERARLAFLSQPASPSISYKAYFLAEESGVAPPSSPELRRVFNELHMSAIELPKGRRKGSVDESASGR</sequence>
<dbReference type="EC" id="3.1.1.-" evidence="6"/>
<comment type="subcellular location">
    <subcellularLocation>
        <location evidence="6">Membrane</location>
        <topology evidence="6">Single-pass membrane protein</topology>
    </subcellularLocation>
</comment>
<dbReference type="EMBL" id="LAFY01000321">
    <property type="protein sequence ID" value="KJY00424.1"/>
    <property type="molecule type" value="Genomic_DNA"/>
</dbReference>
<keyword evidence="7" id="KW-0175">Coiled coil</keyword>
<evidence type="ECO:0000256" key="6">
    <source>
        <dbReference type="RuleBase" id="RU362055"/>
    </source>
</evidence>
<comment type="similarity">
    <text evidence="6">Belongs to the PLPL family.</text>
</comment>
<dbReference type="PROSITE" id="PS51635">
    <property type="entry name" value="PNPLA"/>
    <property type="match status" value="1"/>
</dbReference>
<dbReference type="GO" id="GO:0006641">
    <property type="term" value="P:triglyceride metabolic process"/>
    <property type="evidence" value="ECO:0007669"/>
    <property type="project" value="UniProtKB-ARBA"/>
</dbReference>
<dbReference type="Gene3D" id="3.40.1090.10">
    <property type="entry name" value="Cytosolic phospholipase A2 catalytic domain"/>
    <property type="match status" value="2"/>
</dbReference>
<dbReference type="InterPro" id="IPR050301">
    <property type="entry name" value="NTE"/>
</dbReference>
<evidence type="ECO:0000256" key="2">
    <source>
        <dbReference type="ARBA" id="ARBA00022801"/>
    </source>
</evidence>
<dbReference type="PANTHER" id="PTHR14226:SF10">
    <property type="entry name" value="TRIACYLGLYCEROL LIPASE 4-RELATED"/>
    <property type="match status" value="1"/>
</dbReference>
<keyword evidence="2 5" id="KW-0378">Hydrolase</keyword>
<comment type="caution">
    <text evidence="10">The sequence shown here is derived from an EMBL/GenBank/DDBJ whole genome shotgun (WGS) entry which is preliminary data.</text>
</comment>
<dbReference type="OrthoDB" id="10049244at2759"/>
<dbReference type="PANTHER" id="PTHR14226">
    <property type="entry name" value="NEUROPATHY TARGET ESTERASE/SWISS CHEESE D.MELANOGASTER"/>
    <property type="match status" value="1"/>
</dbReference>
<feature type="short sequence motif" description="GXGXXG" evidence="5">
    <location>
        <begin position="216"/>
        <end position="221"/>
    </location>
</feature>
<gene>
    <name evidence="10" type="ORF">TI39_contig329g00018</name>
</gene>
<keyword evidence="4 5" id="KW-0443">Lipid metabolism</keyword>
<dbReference type="Pfam" id="PF01734">
    <property type="entry name" value="Patatin"/>
    <property type="match status" value="1"/>
</dbReference>
<reference evidence="10 11" key="1">
    <citation type="submission" date="2015-03" db="EMBL/GenBank/DDBJ databases">
        <title>RNA-seq based gene annotation and comparative genomics of four Zymoseptoria species reveal species-specific pathogenicity related genes and transposable element activity.</title>
        <authorList>
            <person name="Grandaubert J."/>
            <person name="Bhattacharyya A."/>
            <person name="Stukenbrock E.H."/>
        </authorList>
    </citation>
    <scope>NUCLEOTIDE SEQUENCE [LARGE SCALE GENOMIC DNA]</scope>
    <source>
        <strain evidence="10 11">Zb18110</strain>
    </source>
</reference>
<keyword evidence="3 5" id="KW-0442">Lipid degradation</keyword>
<feature type="active site" description="Nucleophile" evidence="5">
    <location>
        <position position="245"/>
    </location>
</feature>
<feature type="region of interest" description="Disordered" evidence="8">
    <location>
        <begin position="623"/>
        <end position="656"/>
    </location>
</feature>
<evidence type="ECO:0000313" key="11">
    <source>
        <dbReference type="Proteomes" id="UP000033647"/>
    </source>
</evidence>
<evidence type="ECO:0000256" key="4">
    <source>
        <dbReference type="ARBA" id="ARBA00023098"/>
    </source>
</evidence>
<comment type="function">
    <text evidence="6">Lipid hydrolase.</text>
</comment>
<feature type="active site" description="Proton acceptor" evidence="5">
    <location>
        <position position="396"/>
    </location>
</feature>
<dbReference type="GO" id="GO:0016042">
    <property type="term" value="P:lipid catabolic process"/>
    <property type="evidence" value="ECO:0007669"/>
    <property type="project" value="UniProtKB-UniRule"/>
</dbReference>
<evidence type="ECO:0000259" key="9">
    <source>
        <dbReference type="PROSITE" id="PS51635"/>
    </source>
</evidence>
<evidence type="ECO:0000256" key="3">
    <source>
        <dbReference type="ARBA" id="ARBA00022963"/>
    </source>
</evidence>
<feature type="compositionally biased region" description="Low complexity" evidence="8">
    <location>
        <begin position="572"/>
        <end position="588"/>
    </location>
</feature>
<feature type="region of interest" description="Disordered" evidence="8">
    <location>
        <begin position="552"/>
        <end position="610"/>
    </location>
</feature>
<feature type="coiled-coil region" evidence="7">
    <location>
        <begin position="69"/>
        <end position="99"/>
    </location>
</feature>